<evidence type="ECO:0000313" key="6">
    <source>
        <dbReference type="EMBL" id="MFD1513579.1"/>
    </source>
</evidence>
<dbReference type="InterPro" id="IPR023271">
    <property type="entry name" value="Aquaporin-like"/>
</dbReference>
<feature type="transmembrane region" description="Helical" evidence="5">
    <location>
        <begin position="77"/>
        <end position="93"/>
    </location>
</feature>
<comment type="subcellular location">
    <subcellularLocation>
        <location evidence="1">Membrane</location>
        <topology evidence="1">Multi-pass membrane protein</topology>
    </subcellularLocation>
</comment>
<keyword evidence="2 5" id="KW-0812">Transmembrane</keyword>
<dbReference type="InterPro" id="IPR000292">
    <property type="entry name" value="For/NO2_transpt"/>
</dbReference>
<comment type="caution">
    <text evidence="6">The sequence shown here is derived from an EMBL/GenBank/DDBJ whole genome shotgun (WGS) entry which is preliminary data.</text>
</comment>
<evidence type="ECO:0000256" key="2">
    <source>
        <dbReference type="ARBA" id="ARBA00022692"/>
    </source>
</evidence>
<gene>
    <name evidence="6" type="ORF">ACFSBT_09840</name>
</gene>
<evidence type="ECO:0000256" key="1">
    <source>
        <dbReference type="ARBA" id="ARBA00004141"/>
    </source>
</evidence>
<evidence type="ECO:0000256" key="4">
    <source>
        <dbReference type="ARBA" id="ARBA00023136"/>
    </source>
</evidence>
<accession>A0ABD6AVB3</accession>
<evidence type="ECO:0000256" key="3">
    <source>
        <dbReference type="ARBA" id="ARBA00022989"/>
    </source>
</evidence>
<proteinExistence type="predicted"/>
<protein>
    <submittedName>
        <fullName evidence="6">Formate/nitrite transporter family protein</fullName>
    </submittedName>
</protein>
<keyword evidence="7" id="KW-1185">Reference proteome</keyword>
<keyword evidence="4 5" id="KW-0472">Membrane</keyword>
<name>A0ABD6AVB3_9EURY</name>
<keyword evidence="3 5" id="KW-1133">Transmembrane helix</keyword>
<dbReference type="GO" id="GO:0016020">
    <property type="term" value="C:membrane"/>
    <property type="evidence" value="ECO:0007669"/>
    <property type="project" value="UniProtKB-SubCell"/>
</dbReference>
<dbReference type="PANTHER" id="PTHR30520">
    <property type="entry name" value="FORMATE TRANSPORTER-RELATED"/>
    <property type="match status" value="1"/>
</dbReference>
<evidence type="ECO:0000313" key="7">
    <source>
        <dbReference type="Proteomes" id="UP001597187"/>
    </source>
</evidence>
<dbReference type="AlphaFoldDB" id="A0ABD6AVB3"/>
<dbReference type="Gene3D" id="1.20.1080.10">
    <property type="entry name" value="Glycerol uptake facilitator protein"/>
    <property type="match status" value="1"/>
</dbReference>
<feature type="transmembrane region" description="Helical" evidence="5">
    <location>
        <begin position="40"/>
        <end position="65"/>
    </location>
</feature>
<dbReference type="EMBL" id="JBHUDC010000005">
    <property type="protein sequence ID" value="MFD1513579.1"/>
    <property type="molecule type" value="Genomic_DNA"/>
</dbReference>
<reference evidence="6 7" key="1">
    <citation type="journal article" date="2019" name="Int. J. Syst. Evol. Microbiol.">
        <title>The Global Catalogue of Microorganisms (GCM) 10K type strain sequencing project: providing services to taxonomists for standard genome sequencing and annotation.</title>
        <authorList>
            <consortium name="The Broad Institute Genomics Platform"/>
            <consortium name="The Broad Institute Genome Sequencing Center for Infectious Disease"/>
            <person name="Wu L."/>
            <person name="Ma J."/>
        </authorList>
    </citation>
    <scope>NUCLEOTIDE SEQUENCE [LARGE SCALE GENOMIC DNA]</scope>
    <source>
        <strain evidence="6 7">CGMCC 1.12563</strain>
    </source>
</reference>
<dbReference type="RefSeq" id="WP_250873557.1">
    <property type="nucleotide sequence ID" value="NZ_JALXFV010000005.1"/>
</dbReference>
<feature type="transmembrane region" description="Helical" evidence="5">
    <location>
        <begin position="122"/>
        <end position="148"/>
    </location>
</feature>
<dbReference type="Pfam" id="PF01226">
    <property type="entry name" value="Form_Nir_trans"/>
    <property type="match status" value="1"/>
</dbReference>
<organism evidence="6 7">
    <name type="scientific">Halomarina rubra</name>
    <dbReference type="NCBI Taxonomy" id="2071873"/>
    <lineage>
        <taxon>Archaea</taxon>
        <taxon>Methanobacteriati</taxon>
        <taxon>Methanobacteriota</taxon>
        <taxon>Stenosarchaea group</taxon>
        <taxon>Halobacteria</taxon>
        <taxon>Halobacteriales</taxon>
        <taxon>Natronomonadaceae</taxon>
        <taxon>Halomarina</taxon>
    </lineage>
</organism>
<feature type="transmembrane region" description="Helical" evidence="5">
    <location>
        <begin position="168"/>
        <end position="190"/>
    </location>
</feature>
<sequence>MSLVSSGGGRAGEQPKSQEDILSEQIRSGLSELRRPTDGLFLSGLSAGLDIGFGPALMAIVLTLADFSFASELNKELLMAFAYSVGFVLVVLGRSELFTEHTTLAVLPVLDRQASVRELGRLWSVVYAGNLVGATLFAGFFVLVGPAVGVVEPQAFAELSTSLVEHEWFVVVGAGVLAGWLMGLLSWLVAAA</sequence>
<evidence type="ECO:0000256" key="5">
    <source>
        <dbReference type="SAM" id="Phobius"/>
    </source>
</evidence>
<dbReference type="PANTHER" id="PTHR30520:SF2">
    <property type="entry name" value="INNER MEMBRANE PROTEIN YFDC"/>
    <property type="match status" value="1"/>
</dbReference>
<dbReference type="Proteomes" id="UP001597187">
    <property type="component" value="Unassembled WGS sequence"/>
</dbReference>